<dbReference type="Gene3D" id="3.40.960.10">
    <property type="entry name" value="VSR Endonuclease"/>
    <property type="match status" value="1"/>
</dbReference>
<feature type="domain" description="DUF559" evidence="1">
    <location>
        <begin position="187"/>
        <end position="263"/>
    </location>
</feature>
<reference evidence="3" key="1">
    <citation type="submission" date="2018-09" db="EMBL/GenBank/DDBJ databases">
        <title>Genome sequencing of strain 2DFWR-13.</title>
        <authorList>
            <person name="Heo J."/>
            <person name="Kim S.-J."/>
            <person name="Kwon S.-W."/>
        </authorList>
    </citation>
    <scope>NUCLEOTIDE SEQUENCE [LARGE SCALE GENOMIC DNA]</scope>
    <source>
        <strain evidence="3">2DFWR-13</strain>
    </source>
</reference>
<keyword evidence="3" id="KW-1185">Reference proteome</keyword>
<sequence>MEDIPRLIRSRELVALGWSRARIRAAEEGGQLVRLRRGAFGPASLDQDCRDAARMRGRLTGVSALRRAGVFVLAADRLHVHVPPSAARLTRIVRPHRLSRRALIRNPHPDALVVEVIDALHDAVLSQPPRAAVATIDSALHLGLLPADDLDELFATLPRRYRRLRRLIDARAESGPETFVRLILRALGWHFDCQVQIDGVGRVDFLVDGWLIIECDSQAYHSDWDAQRRDRRRDLAAAAQGFVTLRVIAEDVLWHSERVRAALVGVVARPTSRKQGR</sequence>
<gene>
    <name evidence="2" type="ORF">D7I47_08080</name>
</gene>
<accession>A0A387BAQ7</accession>
<dbReference type="RefSeq" id="WP_120762562.1">
    <property type="nucleotide sequence ID" value="NZ_CP032630.1"/>
</dbReference>
<dbReference type="EMBL" id="CP032630">
    <property type="protein sequence ID" value="AYF98215.1"/>
    <property type="molecule type" value="Genomic_DNA"/>
</dbReference>
<protein>
    <submittedName>
        <fullName evidence="2">DUF559 domain-containing protein</fullName>
    </submittedName>
</protein>
<dbReference type="InterPro" id="IPR007569">
    <property type="entry name" value="DUF559"/>
</dbReference>
<dbReference type="AlphaFoldDB" id="A0A387BAQ7"/>
<evidence type="ECO:0000313" key="2">
    <source>
        <dbReference type="EMBL" id="AYF98215.1"/>
    </source>
</evidence>
<proteinExistence type="predicted"/>
<dbReference type="Pfam" id="PF04480">
    <property type="entry name" value="DUF559"/>
    <property type="match status" value="1"/>
</dbReference>
<evidence type="ECO:0000313" key="3">
    <source>
        <dbReference type="Proteomes" id="UP000278886"/>
    </source>
</evidence>
<dbReference type="Proteomes" id="UP000278886">
    <property type="component" value="Chromosome"/>
</dbReference>
<dbReference type="InterPro" id="IPR011335">
    <property type="entry name" value="Restrct_endonuc-II-like"/>
</dbReference>
<organism evidence="2 3">
    <name type="scientific">Protaetiibacter intestinalis</name>
    <dbReference type="NCBI Taxonomy" id="2419774"/>
    <lineage>
        <taxon>Bacteria</taxon>
        <taxon>Bacillati</taxon>
        <taxon>Actinomycetota</taxon>
        <taxon>Actinomycetes</taxon>
        <taxon>Micrococcales</taxon>
        <taxon>Microbacteriaceae</taxon>
        <taxon>Protaetiibacter</taxon>
    </lineage>
</organism>
<name>A0A387BAQ7_9MICO</name>
<dbReference type="KEGG" id="lyd:D7I47_08080"/>
<dbReference type="OrthoDB" id="2594539at2"/>
<dbReference type="SUPFAM" id="SSF52980">
    <property type="entry name" value="Restriction endonuclease-like"/>
    <property type="match status" value="1"/>
</dbReference>
<evidence type="ECO:0000259" key="1">
    <source>
        <dbReference type="Pfam" id="PF04480"/>
    </source>
</evidence>